<keyword evidence="4" id="KW-1185">Reference proteome</keyword>
<dbReference type="EMBL" id="LAVV01000985">
    <property type="protein sequence ID" value="KNZ63889.1"/>
    <property type="molecule type" value="Genomic_DNA"/>
</dbReference>
<proteinExistence type="predicted"/>
<comment type="caution">
    <text evidence="3">The sequence shown here is derived from an EMBL/GenBank/DDBJ whole genome shotgun (WGS) entry which is preliminary data.</text>
</comment>
<evidence type="ECO:0000256" key="1">
    <source>
        <dbReference type="SAM" id="MobiDB-lite"/>
    </source>
</evidence>
<feature type="compositionally biased region" description="Pro residues" evidence="1">
    <location>
        <begin position="29"/>
        <end position="42"/>
    </location>
</feature>
<evidence type="ECO:0000313" key="4">
    <source>
        <dbReference type="Proteomes" id="UP000037035"/>
    </source>
</evidence>
<sequence length="188" mass="21019">NLPSNLPMRRTSATPKPALMPLLANRNKTPPPQTVPAPPPTSRPKSMVLPKPPPFNRTRGAAAKSFFGQILLHTVTYPDQFPTDSSKVAFAVSFMKDYAASWSQLYLMRVFNAKGVVFDKFLDDFRCHFFDHNCQPYAEVSLQSLLQTGTVLAYTQEFNSHACTVGWANTPLMSLYQHGLKKNVQLAM</sequence>
<dbReference type="AlphaFoldDB" id="A0A0L6VT71"/>
<dbReference type="PANTHER" id="PTHR15503">
    <property type="entry name" value="LDOC1 RELATED"/>
    <property type="match status" value="1"/>
</dbReference>
<dbReference type="InterPro" id="IPR005162">
    <property type="entry name" value="Retrotrans_gag_dom"/>
</dbReference>
<organism evidence="3 4">
    <name type="scientific">Puccinia sorghi</name>
    <dbReference type="NCBI Taxonomy" id="27349"/>
    <lineage>
        <taxon>Eukaryota</taxon>
        <taxon>Fungi</taxon>
        <taxon>Dikarya</taxon>
        <taxon>Basidiomycota</taxon>
        <taxon>Pucciniomycotina</taxon>
        <taxon>Pucciniomycetes</taxon>
        <taxon>Pucciniales</taxon>
        <taxon>Pucciniaceae</taxon>
        <taxon>Puccinia</taxon>
    </lineage>
</organism>
<feature type="non-terminal residue" evidence="3">
    <location>
        <position position="188"/>
    </location>
</feature>
<dbReference type="Proteomes" id="UP000037035">
    <property type="component" value="Unassembled WGS sequence"/>
</dbReference>
<dbReference type="PANTHER" id="PTHR15503:SF22">
    <property type="entry name" value="TRANSPOSON TY3-I GAG POLYPROTEIN"/>
    <property type="match status" value="1"/>
</dbReference>
<evidence type="ECO:0000259" key="2">
    <source>
        <dbReference type="Pfam" id="PF03732"/>
    </source>
</evidence>
<feature type="region of interest" description="Disordered" evidence="1">
    <location>
        <begin position="1"/>
        <end position="50"/>
    </location>
</feature>
<name>A0A0L6VT71_9BASI</name>
<dbReference type="InterPro" id="IPR032567">
    <property type="entry name" value="RTL1-rel"/>
</dbReference>
<dbReference type="OrthoDB" id="4847360at2759"/>
<gene>
    <name evidence="3" type="ORF">VP01_10888g1</name>
</gene>
<accession>A0A0L6VT71</accession>
<dbReference type="Pfam" id="PF03732">
    <property type="entry name" value="Retrotrans_gag"/>
    <property type="match status" value="1"/>
</dbReference>
<reference evidence="3 4" key="1">
    <citation type="submission" date="2015-08" db="EMBL/GenBank/DDBJ databases">
        <title>Next Generation Sequencing and Analysis of the Genome of Puccinia sorghi L Schw, the Causal Agent of Maize Common Rust.</title>
        <authorList>
            <person name="Rochi L."/>
            <person name="Burguener G."/>
            <person name="Darino M."/>
            <person name="Turjanski A."/>
            <person name="Kreff E."/>
            <person name="Dieguez M.J."/>
            <person name="Sacco F."/>
        </authorList>
    </citation>
    <scope>NUCLEOTIDE SEQUENCE [LARGE SCALE GENOMIC DNA]</scope>
    <source>
        <strain evidence="3 4">RO10H11247</strain>
    </source>
</reference>
<dbReference type="VEuPathDB" id="FungiDB:VP01_10888g1"/>
<feature type="domain" description="Retrotransposon gag" evidence="2">
    <location>
        <begin position="90"/>
        <end position="181"/>
    </location>
</feature>
<feature type="non-terminal residue" evidence="3">
    <location>
        <position position="1"/>
    </location>
</feature>
<evidence type="ECO:0000313" key="3">
    <source>
        <dbReference type="EMBL" id="KNZ63889.1"/>
    </source>
</evidence>
<protein>
    <recommendedName>
        <fullName evidence="2">Retrotransposon gag domain-containing protein</fullName>
    </recommendedName>
</protein>